<dbReference type="AlphaFoldDB" id="A0A1J5I661"/>
<proteinExistence type="predicted"/>
<accession>A0A1J5I661</accession>
<evidence type="ECO:0000313" key="2">
    <source>
        <dbReference type="Proteomes" id="UP000182344"/>
    </source>
</evidence>
<dbReference type="STRING" id="1805376.AUK05_03080"/>
<comment type="caution">
    <text evidence="1">The sequence shown here is derived from an EMBL/GenBank/DDBJ whole genome shotgun (WGS) entry which is preliminary data.</text>
</comment>
<dbReference type="EMBL" id="MNZO01000045">
    <property type="protein sequence ID" value="OIP86688.1"/>
    <property type="molecule type" value="Genomic_DNA"/>
</dbReference>
<dbReference type="Gene3D" id="3.40.30.10">
    <property type="entry name" value="Glutaredoxin"/>
    <property type="match status" value="1"/>
</dbReference>
<gene>
    <name evidence="1" type="ORF">AUK05_03080</name>
</gene>
<protein>
    <submittedName>
        <fullName evidence="1">Uncharacterized protein</fullName>
    </submittedName>
</protein>
<reference evidence="1 2" key="1">
    <citation type="journal article" date="2016" name="Environ. Microbiol.">
        <title>Genomic resolution of a cold subsurface aquifer community provides metabolic insights for novel microbes adapted to high CO concentrations.</title>
        <authorList>
            <person name="Probst A.J."/>
            <person name="Castelle C.J."/>
            <person name="Singh A."/>
            <person name="Brown C.T."/>
            <person name="Anantharaman K."/>
            <person name="Sharon I."/>
            <person name="Hug L.A."/>
            <person name="Burstein D."/>
            <person name="Emerson J.B."/>
            <person name="Thomas B.C."/>
            <person name="Banfield J.F."/>
        </authorList>
    </citation>
    <scope>NUCLEOTIDE SEQUENCE [LARGE SCALE GENOMIC DNA]</scope>
    <source>
        <strain evidence="1">CG2_30_35_20</strain>
    </source>
</reference>
<evidence type="ECO:0000313" key="1">
    <source>
        <dbReference type="EMBL" id="OIP86688.1"/>
    </source>
</evidence>
<organism evidence="1 2">
    <name type="scientific">Candidatus Shapirobacteria bacterium CG2_30_35_20</name>
    <dbReference type="NCBI Taxonomy" id="1805376"/>
    <lineage>
        <taxon>Bacteria</taxon>
        <taxon>Candidatus Shapironibacteriota</taxon>
    </lineage>
</organism>
<name>A0A1J5I661_9BACT</name>
<sequence length="80" mass="9288">MRIQLFDRGLPNGKNLFADLQAVCKKLQIDYDPEYSKDMNKVYSWGFQGDTILLINGDLVLVDKYPSQKELENIISDYIK</sequence>
<dbReference type="Proteomes" id="UP000182344">
    <property type="component" value="Unassembled WGS sequence"/>
</dbReference>